<dbReference type="SUPFAM" id="SSF55874">
    <property type="entry name" value="ATPase domain of HSP90 chaperone/DNA topoisomerase II/histidine kinase"/>
    <property type="match status" value="1"/>
</dbReference>
<evidence type="ECO:0000256" key="1">
    <source>
        <dbReference type="ARBA" id="ARBA00022553"/>
    </source>
</evidence>
<dbReference type="PRINTS" id="PR00344">
    <property type="entry name" value="BCTRLSENSOR"/>
</dbReference>
<dbReference type="PANTHER" id="PTHR43719">
    <property type="entry name" value="TWO-COMPONENT HISTIDINE KINASE"/>
    <property type="match status" value="1"/>
</dbReference>
<keyword evidence="1 2" id="KW-0597">Phosphoprotein</keyword>
<accession>A0AAU9KJE8</accession>
<dbReference type="AlphaFoldDB" id="A0AAU9KJE8"/>
<feature type="modified residue" description="4-aspartylphosphate" evidence="2">
    <location>
        <position position="403"/>
    </location>
</feature>
<feature type="domain" description="Histidine kinase" evidence="3">
    <location>
        <begin position="90"/>
        <end position="310"/>
    </location>
</feature>
<dbReference type="Proteomes" id="UP001162131">
    <property type="component" value="Unassembled WGS sequence"/>
</dbReference>
<evidence type="ECO:0000259" key="3">
    <source>
        <dbReference type="PROSITE" id="PS50109"/>
    </source>
</evidence>
<protein>
    <recommendedName>
        <fullName evidence="7">Histidine kinase</fullName>
    </recommendedName>
</protein>
<dbReference type="EMBL" id="CAJZBQ010000063">
    <property type="protein sequence ID" value="CAG9335885.1"/>
    <property type="molecule type" value="Genomic_DNA"/>
</dbReference>
<dbReference type="SMART" id="SM00387">
    <property type="entry name" value="HATPase_c"/>
    <property type="match status" value="1"/>
</dbReference>
<dbReference type="Gene3D" id="1.10.287.130">
    <property type="match status" value="1"/>
</dbReference>
<dbReference type="InterPro" id="IPR004358">
    <property type="entry name" value="Sig_transdc_His_kin-like_C"/>
</dbReference>
<evidence type="ECO:0008006" key="7">
    <source>
        <dbReference type="Google" id="ProtNLM"/>
    </source>
</evidence>
<keyword evidence="6" id="KW-1185">Reference proteome</keyword>
<dbReference type="SUPFAM" id="SSF47384">
    <property type="entry name" value="Homodimeric domain of signal transducing histidine kinase"/>
    <property type="match status" value="1"/>
</dbReference>
<dbReference type="InterPro" id="IPR005467">
    <property type="entry name" value="His_kinase_dom"/>
</dbReference>
<comment type="caution">
    <text evidence="5">The sequence shown here is derived from an EMBL/GenBank/DDBJ whole genome shotgun (WGS) entry which is preliminary data.</text>
</comment>
<dbReference type="InterPro" id="IPR050956">
    <property type="entry name" value="2C_system_His_kinase"/>
</dbReference>
<dbReference type="InterPro" id="IPR036097">
    <property type="entry name" value="HisK_dim/P_sf"/>
</dbReference>
<evidence type="ECO:0000313" key="6">
    <source>
        <dbReference type="Proteomes" id="UP001162131"/>
    </source>
</evidence>
<reference evidence="5" key="1">
    <citation type="submission" date="2021-09" db="EMBL/GenBank/DDBJ databases">
        <authorList>
            <consortium name="AG Swart"/>
            <person name="Singh M."/>
            <person name="Singh A."/>
            <person name="Seah K."/>
            <person name="Emmerich C."/>
        </authorList>
    </citation>
    <scope>NUCLEOTIDE SEQUENCE</scope>
    <source>
        <strain evidence="5">ATCC30299</strain>
    </source>
</reference>
<dbReference type="Gene3D" id="3.30.565.10">
    <property type="entry name" value="Histidine kinase-like ATPase, C-terminal domain"/>
    <property type="match status" value="1"/>
</dbReference>
<organism evidence="5 6">
    <name type="scientific">Blepharisma stoltei</name>
    <dbReference type="NCBI Taxonomy" id="1481888"/>
    <lineage>
        <taxon>Eukaryota</taxon>
        <taxon>Sar</taxon>
        <taxon>Alveolata</taxon>
        <taxon>Ciliophora</taxon>
        <taxon>Postciliodesmatophora</taxon>
        <taxon>Heterotrichea</taxon>
        <taxon>Heterotrichida</taxon>
        <taxon>Blepharismidae</taxon>
        <taxon>Blepharisma</taxon>
    </lineage>
</organism>
<proteinExistence type="predicted"/>
<dbReference type="Pfam" id="PF00072">
    <property type="entry name" value="Response_reg"/>
    <property type="match status" value="1"/>
</dbReference>
<dbReference type="Pfam" id="PF00512">
    <property type="entry name" value="HisKA"/>
    <property type="match status" value="1"/>
</dbReference>
<evidence type="ECO:0000259" key="4">
    <source>
        <dbReference type="PROSITE" id="PS50110"/>
    </source>
</evidence>
<feature type="domain" description="Response regulatory" evidence="4">
    <location>
        <begin position="349"/>
        <end position="474"/>
    </location>
</feature>
<dbReference type="CDD" id="cd00082">
    <property type="entry name" value="HisKA"/>
    <property type="match status" value="1"/>
</dbReference>
<dbReference type="PROSITE" id="PS50109">
    <property type="entry name" value="HIS_KIN"/>
    <property type="match status" value="1"/>
</dbReference>
<evidence type="ECO:0000313" key="5">
    <source>
        <dbReference type="EMBL" id="CAG9335885.1"/>
    </source>
</evidence>
<dbReference type="SUPFAM" id="SSF52172">
    <property type="entry name" value="CheY-like"/>
    <property type="match status" value="1"/>
</dbReference>
<name>A0AAU9KJE8_9CILI</name>
<dbReference type="GO" id="GO:0000155">
    <property type="term" value="F:phosphorelay sensor kinase activity"/>
    <property type="evidence" value="ECO:0007669"/>
    <property type="project" value="InterPro"/>
</dbReference>
<dbReference type="InterPro" id="IPR001789">
    <property type="entry name" value="Sig_transdc_resp-reg_receiver"/>
</dbReference>
<gene>
    <name evidence="5" type="ORF">BSTOLATCC_MIC65205</name>
</gene>
<dbReference type="Pfam" id="PF02518">
    <property type="entry name" value="HATPase_c"/>
    <property type="match status" value="1"/>
</dbReference>
<dbReference type="PROSITE" id="PS50110">
    <property type="entry name" value="RESPONSE_REGULATORY"/>
    <property type="match status" value="1"/>
</dbReference>
<evidence type="ECO:0000256" key="2">
    <source>
        <dbReference type="PROSITE-ProRule" id="PRU00169"/>
    </source>
</evidence>
<dbReference type="CDD" id="cd17546">
    <property type="entry name" value="REC_hyHK_CKI1_RcsC-like"/>
    <property type="match status" value="1"/>
</dbReference>
<dbReference type="SMART" id="SM00448">
    <property type="entry name" value="REC"/>
    <property type="match status" value="1"/>
</dbReference>
<dbReference type="PANTHER" id="PTHR43719:SF28">
    <property type="entry name" value="PEROXIDE STRESS-ACTIVATED HISTIDINE KINASE MAK1-RELATED"/>
    <property type="match status" value="1"/>
</dbReference>
<dbReference type="InterPro" id="IPR036890">
    <property type="entry name" value="HATPase_C_sf"/>
</dbReference>
<dbReference type="InterPro" id="IPR003661">
    <property type="entry name" value="HisK_dim/P_dom"/>
</dbReference>
<dbReference type="InterPro" id="IPR011006">
    <property type="entry name" value="CheY-like_superfamily"/>
</dbReference>
<dbReference type="SMART" id="SM00388">
    <property type="entry name" value="HisKA"/>
    <property type="match status" value="1"/>
</dbReference>
<sequence>MEYSQGKKYSGLTNSNRLIDDINLIPSLHLYQEIVFGICKVGPSNLEWRGQKVLWEDQESILLTVRDANQIIQLEQTVSDNKLKNVLLRSVSHELRTPINAIVALVDSLKEEIEIVSNEDFKEKLDIISVSSQLLLSLVNDLLDYSRILAGVFSIQKSKFSFRNLIGSAIQLVKIQAEKKGLKLITRIDKDLPAYVFTDPLRLNQVLLNLLGNALKFTLKGYIEICCLLASKNKVKIIVTDTGIGIEESKMSNLFQEFNTNHNRNLNPSGCGLGLFISNVIVQELGSKPIEVESKLHEGSSFSFIINISEENFNFDDLESVFTDESILESTSPIWVKDFTELLEKEFPQVLIVDDNDFNRFALGTLLNNNDILFSEACTGRQAIKCVKEADERSKPYKLIIMDGSMPELDGWEATKLIFEMYYRGEIHSFPIIVGYTAFSSDLEISKCIESGMKECIIKPCKAEILIQKIAKYLFM</sequence>
<dbReference type="Gene3D" id="3.40.50.2300">
    <property type="match status" value="1"/>
</dbReference>
<dbReference type="InterPro" id="IPR003594">
    <property type="entry name" value="HATPase_dom"/>
</dbReference>